<dbReference type="GO" id="GO:0016020">
    <property type="term" value="C:membrane"/>
    <property type="evidence" value="ECO:0007669"/>
    <property type="project" value="UniProtKB-SubCell"/>
</dbReference>
<dbReference type="eggNOG" id="arCOG00159">
    <property type="taxonomic scope" value="Archaea"/>
</dbReference>
<evidence type="ECO:0000313" key="6">
    <source>
        <dbReference type="Proteomes" id="UP000011524"/>
    </source>
</evidence>
<keyword evidence="2" id="KW-0812">Transmembrane</keyword>
<proteinExistence type="predicted"/>
<dbReference type="Proteomes" id="UP000011524">
    <property type="component" value="Unassembled WGS sequence"/>
</dbReference>
<dbReference type="InterPro" id="IPR035906">
    <property type="entry name" value="MetI-like_sf"/>
</dbReference>
<protein>
    <submittedName>
        <fullName evidence="5">Sugar ABC transporter permease</fullName>
    </submittedName>
</protein>
<evidence type="ECO:0000256" key="2">
    <source>
        <dbReference type="ARBA" id="ARBA00022692"/>
    </source>
</evidence>
<dbReference type="STRING" id="1227453.C444_17872"/>
<evidence type="ECO:0000256" key="3">
    <source>
        <dbReference type="ARBA" id="ARBA00022989"/>
    </source>
</evidence>
<gene>
    <name evidence="5" type="ORF">C444_17872</name>
</gene>
<comment type="subcellular location">
    <subcellularLocation>
        <location evidence="1">Membrane</location>
        <topology evidence="1">Multi-pass membrane protein</topology>
    </subcellularLocation>
</comment>
<evidence type="ECO:0000256" key="1">
    <source>
        <dbReference type="ARBA" id="ARBA00004141"/>
    </source>
</evidence>
<dbReference type="EMBL" id="AOLY01000040">
    <property type="protein sequence ID" value="EMA28385.1"/>
    <property type="molecule type" value="Genomic_DNA"/>
</dbReference>
<comment type="caution">
    <text evidence="5">The sequence shown here is derived from an EMBL/GenBank/DDBJ whole genome shotgun (WGS) entry which is preliminary data.</text>
</comment>
<name>M0L8W4_HALJT</name>
<keyword evidence="6" id="KW-1185">Reference proteome</keyword>
<keyword evidence="3" id="KW-1133">Transmembrane helix</keyword>
<organism evidence="5 6">
    <name type="scientific">Haloarcula japonica (strain ATCC 49778 / DSM 6131 / JCM 7785 / NBRC 101032 / NCIMB 13157 / TR-1)</name>
    <dbReference type="NCBI Taxonomy" id="1227453"/>
    <lineage>
        <taxon>Archaea</taxon>
        <taxon>Methanobacteriati</taxon>
        <taxon>Methanobacteriota</taxon>
        <taxon>Stenosarchaea group</taxon>
        <taxon>Halobacteria</taxon>
        <taxon>Halobacteriales</taxon>
        <taxon>Haloarculaceae</taxon>
        <taxon>Haloarcula</taxon>
    </lineage>
</organism>
<accession>M0L8W4</accession>
<evidence type="ECO:0000313" key="5">
    <source>
        <dbReference type="EMBL" id="EMA28385.1"/>
    </source>
</evidence>
<evidence type="ECO:0000256" key="4">
    <source>
        <dbReference type="ARBA" id="ARBA00023136"/>
    </source>
</evidence>
<dbReference type="SUPFAM" id="SSF161098">
    <property type="entry name" value="MetI-like"/>
    <property type="match status" value="1"/>
</dbReference>
<keyword evidence="4" id="KW-0472">Membrane</keyword>
<dbReference type="Gene3D" id="1.10.3720.10">
    <property type="entry name" value="MetI-like"/>
    <property type="match status" value="1"/>
</dbReference>
<dbReference type="AlphaFoldDB" id="M0L8W4"/>
<sequence length="83" mass="9359">MAKPGLIAVALFSLRSLLERVHHPKVLMSERELWPLTVGLFALSERQRDFCGQITAVSVLLVLPAFVFFLRQSLLEEPRTIGV</sequence>
<reference evidence="5 6" key="1">
    <citation type="journal article" date="2014" name="PLoS Genet.">
        <title>Phylogenetically driven sequencing of extremely halophilic archaea reveals strategies for static and dynamic osmo-response.</title>
        <authorList>
            <person name="Becker E.A."/>
            <person name="Seitzer P.M."/>
            <person name="Tritt A."/>
            <person name="Larsen D."/>
            <person name="Krusor M."/>
            <person name="Yao A.I."/>
            <person name="Wu D."/>
            <person name="Madern D."/>
            <person name="Eisen J.A."/>
            <person name="Darling A.E."/>
            <person name="Facciotti M.T."/>
        </authorList>
    </citation>
    <scope>NUCLEOTIDE SEQUENCE [LARGE SCALE GENOMIC DNA]</scope>
    <source>
        <strain evidence="6">ATCC 49778 / DSM 6131 / JCM 7785 / NBRC 101032 / NCIMB 13157 / TR-1</strain>
    </source>
</reference>